<dbReference type="AlphaFoldDB" id="A0A2R6NY76"/>
<evidence type="ECO:0000313" key="2">
    <source>
        <dbReference type="Proteomes" id="UP000186601"/>
    </source>
</evidence>
<evidence type="ECO:0000313" key="1">
    <source>
        <dbReference type="EMBL" id="PSR79298.1"/>
    </source>
</evidence>
<gene>
    <name evidence="1" type="ORF">PHLCEN_2v7078</name>
</gene>
<dbReference type="Proteomes" id="UP000186601">
    <property type="component" value="Unassembled WGS sequence"/>
</dbReference>
<organism evidence="1 2">
    <name type="scientific">Hermanssonia centrifuga</name>
    <dbReference type="NCBI Taxonomy" id="98765"/>
    <lineage>
        <taxon>Eukaryota</taxon>
        <taxon>Fungi</taxon>
        <taxon>Dikarya</taxon>
        <taxon>Basidiomycota</taxon>
        <taxon>Agaricomycotina</taxon>
        <taxon>Agaricomycetes</taxon>
        <taxon>Polyporales</taxon>
        <taxon>Meruliaceae</taxon>
        <taxon>Hermanssonia</taxon>
    </lineage>
</organism>
<sequence length="53" mass="5921">MSISEYRHSILERKRMQDDRHTIACGAPIDTANWACLAGSMYPVHLSSGISQD</sequence>
<dbReference type="EMBL" id="MLYV02000703">
    <property type="protein sequence ID" value="PSR79298.1"/>
    <property type="molecule type" value="Genomic_DNA"/>
</dbReference>
<comment type="caution">
    <text evidence="1">The sequence shown here is derived from an EMBL/GenBank/DDBJ whole genome shotgun (WGS) entry which is preliminary data.</text>
</comment>
<reference evidence="1 2" key="1">
    <citation type="submission" date="2018-02" db="EMBL/GenBank/DDBJ databases">
        <title>Genome sequence of the basidiomycete white-rot fungus Phlebia centrifuga.</title>
        <authorList>
            <person name="Granchi Z."/>
            <person name="Peng M."/>
            <person name="de Vries R.P."/>
            <person name="Hilden K."/>
            <person name="Makela M.R."/>
            <person name="Grigoriev I."/>
            <person name="Riley R."/>
        </authorList>
    </citation>
    <scope>NUCLEOTIDE SEQUENCE [LARGE SCALE GENOMIC DNA]</scope>
    <source>
        <strain evidence="1 2">FBCC195</strain>
    </source>
</reference>
<keyword evidence="2" id="KW-1185">Reference proteome</keyword>
<proteinExistence type="predicted"/>
<protein>
    <submittedName>
        <fullName evidence="1">Uncharacterized protein</fullName>
    </submittedName>
</protein>
<name>A0A2R6NY76_9APHY</name>
<accession>A0A2R6NY76</accession>